<comment type="caution">
    <text evidence="2">The sequence shown here is derived from an EMBL/GenBank/DDBJ whole genome shotgun (WGS) entry which is preliminary data.</text>
</comment>
<dbReference type="Proteomes" id="UP001500630">
    <property type="component" value="Unassembled WGS sequence"/>
</dbReference>
<gene>
    <name evidence="2" type="ORF">GCM10022419_133000</name>
</gene>
<accession>A0ABP7A4I1</accession>
<feature type="region of interest" description="Disordered" evidence="1">
    <location>
        <begin position="236"/>
        <end position="261"/>
    </location>
</feature>
<reference evidence="3" key="1">
    <citation type="journal article" date="2019" name="Int. J. Syst. Evol. Microbiol.">
        <title>The Global Catalogue of Microorganisms (GCM) 10K type strain sequencing project: providing services to taxonomists for standard genome sequencing and annotation.</title>
        <authorList>
            <consortium name="The Broad Institute Genomics Platform"/>
            <consortium name="The Broad Institute Genome Sequencing Center for Infectious Disease"/>
            <person name="Wu L."/>
            <person name="Ma J."/>
        </authorList>
    </citation>
    <scope>NUCLEOTIDE SEQUENCE [LARGE SCALE GENOMIC DNA]</scope>
    <source>
        <strain evidence="3">JCM 17326</strain>
    </source>
</reference>
<proteinExistence type="predicted"/>
<evidence type="ECO:0000313" key="3">
    <source>
        <dbReference type="Proteomes" id="UP001500630"/>
    </source>
</evidence>
<keyword evidence="3" id="KW-1185">Reference proteome</keyword>
<feature type="region of interest" description="Disordered" evidence="1">
    <location>
        <begin position="92"/>
        <end position="133"/>
    </location>
</feature>
<feature type="compositionally biased region" description="Basic and acidic residues" evidence="1">
    <location>
        <begin position="95"/>
        <end position="106"/>
    </location>
</feature>
<organism evidence="2 3">
    <name type="scientific">Nonomuraea rosea</name>
    <dbReference type="NCBI Taxonomy" id="638574"/>
    <lineage>
        <taxon>Bacteria</taxon>
        <taxon>Bacillati</taxon>
        <taxon>Actinomycetota</taxon>
        <taxon>Actinomycetes</taxon>
        <taxon>Streptosporangiales</taxon>
        <taxon>Streptosporangiaceae</taxon>
        <taxon>Nonomuraea</taxon>
    </lineage>
</organism>
<name>A0ABP7A4I1_9ACTN</name>
<evidence type="ECO:0000313" key="2">
    <source>
        <dbReference type="EMBL" id="GAA3624826.1"/>
    </source>
</evidence>
<feature type="region of interest" description="Disordered" evidence="1">
    <location>
        <begin position="1"/>
        <end position="45"/>
    </location>
</feature>
<protein>
    <submittedName>
        <fullName evidence="2">Uncharacterized protein</fullName>
    </submittedName>
</protein>
<sequence length="261" mass="27886">MREDRADALDPASGTAGAGVAPIVEERGEQGRVTGDPAGPLGDGQGRVLVFQQLPELVAHRRHRGQHAQLVRAHPYGKGVHERAGHAVGTQARVHPAEQHGPEDHVGPAADGGERTGPGHVHHGRGAHAHAERGVTQPCGEFRGKAELFPRHSGAVAARVHQPVRRRRLPHVAQQPGEVPRMFVHLGPAAGLCHEGAERQRLGQRVAVPGEERLHLVEQDFLGRVVLHHVVDAEQGQPPAVAARPGGRVHPDQRGAGQVHR</sequence>
<dbReference type="EMBL" id="BAABDQ010000075">
    <property type="protein sequence ID" value="GAA3624826.1"/>
    <property type="molecule type" value="Genomic_DNA"/>
</dbReference>
<evidence type="ECO:0000256" key="1">
    <source>
        <dbReference type="SAM" id="MobiDB-lite"/>
    </source>
</evidence>